<reference evidence="5 6" key="1">
    <citation type="journal article" date="2019" name="Nat. Med.">
        <title>A library of human gut bacterial isolates paired with longitudinal multiomics data enables mechanistic microbiome research.</title>
        <authorList>
            <person name="Poyet M."/>
            <person name="Groussin M."/>
            <person name="Gibbons S.M."/>
            <person name="Avila-Pacheco J."/>
            <person name="Jiang X."/>
            <person name="Kearney S.M."/>
            <person name="Perrotta A.R."/>
            <person name="Berdy B."/>
            <person name="Zhao S."/>
            <person name="Lieberman T.D."/>
            <person name="Swanson P.K."/>
            <person name="Smith M."/>
            <person name="Roesemann S."/>
            <person name="Alexander J.E."/>
            <person name="Rich S.A."/>
            <person name="Livny J."/>
            <person name="Vlamakis H."/>
            <person name="Clish C."/>
            <person name="Bullock K."/>
            <person name="Deik A."/>
            <person name="Scott J."/>
            <person name="Pierce K.A."/>
            <person name="Xavier R.J."/>
            <person name="Alm E.J."/>
        </authorList>
    </citation>
    <scope>NUCLEOTIDE SEQUENCE [LARGE SCALE GENOMIC DNA]</scope>
    <source>
        <strain evidence="5 6">BIOML-A284</strain>
    </source>
</reference>
<dbReference type="Proteomes" id="UP000491334">
    <property type="component" value="Unassembled WGS sequence"/>
</dbReference>
<dbReference type="AlphaFoldDB" id="A0A7J5SCS1"/>
<dbReference type="GO" id="GO:0009307">
    <property type="term" value="P:DNA restriction-modification system"/>
    <property type="evidence" value="ECO:0007669"/>
    <property type="project" value="UniProtKB-KW"/>
</dbReference>
<name>A0A7J5SCS1_BIFLN</name>
<dbReference type="GO" id="GO:0003677">
    <property type="term" value="F:DNA binding"/>
    <property type="evidence" value="ECO:0007669"/>
    <property type="project" value="UniProtKB-KW"/>
</dbReference>
<accession>A0A7J5SCS1</accession>
<dbReference type="Gene3D" id="3.90.220.20">
    <property type="entry name" value="DNA methylase specificity domains"/>
    <property type="match status" value="1"/>
</dbReference>
<dbReference type="EMBL" id="WDZP01000100">
    <property type="protein sequence ID" value="KAB6914270.1"/>
    <property type="molecule type" value="Genomic_DNA"/>
</dbReference>
<feature type="domain" description="Type I restriction modification DNA specificity" evidence="4">
    <location>
        <begin position="23"/>
        <end position="197"/>
    </location>
</feature>
<dbReference type="InterPro" id="IPR000055">
    <property type="entry name" value="Restrct_endonuc_typeI_TRD"/>
</dbReference>
<evidence type="ECO:0000313" key="6">
    <source>
        <dbReference type="Proteomes" id="UP000491334"/>
    </source>
</evidence>
<dbReference type="GO" id="GO:0004519">
    <property type="term" value="F:endonuclease activity"/>
    <property type="evidence" value="ECO:0007669"/>
    <property type="project" value="UniProtKB-KW"/>
</dbReference>
<organism evidence="5 6">
    <name type="scientific">Bifidobacterium longum</name>
    <dbReference type="NCBI Taxonomy" id="216816"/>
    <lineage>
        <taxon>Bacteria</taxon>
        <taxon>Bacillati</taxon>
        <taxon>Actinomycetota</taxon>
        <taxon>Actinomycetes</taxon>
        <taxon>Bifidobacteriales</taxon>
        <taxon>Bifidobacteriaceae</taxon>
        <taxon>Bifidobacterium</taxon>
    </lineage>
</organism>
<dbReference type="InterPro" id="IPR052021">
    <property type="entry name" value="Type-I_RS_S_subunit"/>
</dbReference>
<dbReference type="PANTHER" id="PTHR30408">
    <property type="entry name" value="TYPE-1 RESTRICTION ENZYME ECOKI SPECIFICITY PROTEIN"/>
    <property type="match status" value="1"/>
</dbReference>
<dbReference type="Pfam" id="PF01420">
    <property type="entry name" value="Methylase_S"/>
    <property type="match status" value="1"/>
</dbReference>
<evidence type="ECO:0000256" key="2">
    <source>
        <dbReference type="ARBA" id="ARBA00022747"/>
    </source>
</evidence>
<keyword evidence="2" id="KW-0680">Restriction system</keyword>
<dbReference type="CDD" id="cd17273">
    <property type="entry name" value="RMtype1_S_EcoJA69PI-TRD1-CR1_like"/>
    <property type="match status" value="1"/>
</dbReference>
<dbReference type="InterPro" id="IPR044946">
    <property type="entry name" value="Restrct_endonuc_typeI_TRD_sf"/>
</dbReference>
<keyword evidence="5" id="KW-0378">Hydrolase</keyword>
<evidence type="ECO:0000256" key="1">
    <source>
        <dbReference type="ARBA" id="ARBA00010923"/>
    </source>
</evidence>
<evidence type="ECO:0000259" key="4">
    <source>
        <dbReference type="Pfam" id="PF01420"/>
    </source>
</evidence>
<gene>
    <name evidence="5" type="ORF">GBK06_11510</name>
</gene>
<keyword evidence="5" id="KW-0255">Endonuclease</keyword>
<keyword evidence="5" id="KW-0540">Nuclease</keyword>
<evidence type="ECO:0000256" key="3">
    <source>
        <dbReference type="ARBA" id="ARBA00023125"/>
    </source>
</evidence>
<evidence type="ECO:0000313" key="5">
    <source>
        <dbReference type="EMBL" id="KAB6914270.1"/>
    </source>
</evidence>
<dbReference type="PANTHER" id="PTHR30408:SF13">
    <property type="entry name" value="TYPE I RESTRICTION ENZYME HINDI SPECIFICITY SUBUNIT"/>
    <property type="match status" value="1"/>
</dbReference>
<keyword evidence="3" id="KW-0238">DNA-binding</keyword>
<comment type="caution">
    <text evidence="5">The sequence shown here is derived from an EMBL/GenBank/DDBJ whole genome shotgun (WGS) entry which is preliminary data.</text>
</comment>
<comment type="similarity">
    <text evidence="1">Belongs to the type-I restriction system S methylase family.</text>
</comment>
<protein>
    <submittedName>
        <fullName evidence="5">Restriction endonuclease subunit S</fullName>
    </submittedName>
</protein>
<sequence length="209" mass="23263">MQKMFPRDGSDGPEIRFPGFTDAWEQRKLGEVAKIVGGGTPSTSIPEYWNGDIDWYSPTEIGDSVYAEGSRKRITKSGFQACSATMLPAERTILFTSRAGIGNMAILRRSGCTNQGFQSLVVDDCNDTYFIYSMGDSIKEYAERNASGSTFLEISGKQLACMSTMVPSLSEQALIGSFFRDLDDLITLHQRKLDHLKLQKKALLQQMFI</sequence>
<dbReference type="Gene3D" id="1.10.287.1120">
    <property type="entry name" value="Bipartite methylase S protein"/>
    <property type="match status" value="1"/>
</dbReference>
<dbReference type="SUPFAM" id="SSF116734">
    <property type="entry name" value="DNA methylase specificity domain"/>
    <property type="match status" value="1"/>
</dbReference>
<proteinExistence type="inferred from homology"/>